<dbReference type="Proteomes" id="UP000011761">
    <property type="component" value="Unassembled WGS sequence"/>
</dbReference>
<feature type="region of interest" description="Disordered" evidence="1">
    <location>
        <begin position="241"/>
        <end position="295"/>
    </location>
</feature>
<feature type="region of interest" description="Disordered" evidence="1">
    <location>
        <begin position="151"/>
        <end position="207"/>
    </location>
</feature>
<protein>
    <recommendedName>
        <fullName evidence="2">VOC domain-containing protein</fullName>
    </recommendedName>
</protein>
<feature type="compositionally biased region" description="Basic and acidic residues" evidence="1">
    <location>
        <begin position="336"/>
        <end position="357"/>
    </location>
</feature>
<dbReference type="HOGENOM" id="CLU_452845_0_0_1"/>
<feature type="domain" description="VOC" evidence="2">
    <location>
        <begin position="2"/>
        <end position="119"/>
    </location>
</feature>
<dbReference type="EMBL" id="KB445551">
    <property type="protein sequence ID" value="EMD00059.1"/>
    <property type="molecule type" value="Genomic_DNA"/>
</dbReference>
<feature type="region of interest" description="Disordered" evidence="1">
    <location>
        <begin position="323"/>
        <end position="465"/>
    </location>
</feature>
<feature type="compositionally biased region" description="Basic and acidic residues" evidence="1">
    <location>
        <begin position="408"/>
        <end position="417"/>
    </location>
</feature>
<dbReference type="OrthoDB" id="10249419at2759"/>
<proteinExistence type="predicted"/>
<dbReference type="eggNOG" id="ENOG502S8NQ">
    <property type="taxonomic scope" value="Eukaryota"/>
</dbReference>
<dbReference type="AlphaFoldDB" id="M2N7J4"/>
<dbReference type="Gene3D" id="3.10.180.10">
    <property type="entry name" value="2,3-Dihydroxybiphenyl 1,2-Dioxygenase, domain 1"/>
    <property type="match status" value="1"/>
</dbReference>
<dbReference type="KEGG" id="bcom:BAUCODRAFT_21722"/>
<feature type="region of interest" description="Disordered" evidence="1">
    <location>
        <begin position="479"/>
        <end position="582"/>
    </location>
</feature>
<evidence type="ECO:0000256" key="1">
    <source>
        <dbReference type="SAM" id="MobiDB-lite"/>
    </source>
</evidence>
<dbReference type="STRING" id="717646.M2N7J4"/>
<evidence type="ECO:0000313" key="4">
    <source>
        <dbReference type="Proteomes" id="UP000011761"/>
    </source>
</evidence>
<evidence type="ECO:0000313" key="3">
    <source>
        <dbReference type="EMBL" id="EMD00059.1"/>
    </source>
</evidence>
<gene>
    <name evidence="3" type="ORF">BAUCODRAFT_21722</name>
</gene>
<sequence>MPVSHLGLTVSHISSATSFYLTTLEPLGYRYIGHSRDSVGLGVDNADFFLTQQPSRVPVSPTHIAFAADSRLVVRNCYAAALRSGAYPSSAPSYRDRNCNVFNAAVEDLDGNVVEFVFTEPTVADDDEHAIEAPEHSRVLSWRKGIKGMSNQEDPWDCRSRSSGTDSAVKPFPGLQPARSMYARSSSAAPLRETGRTRTLPARSASNSEFPNKAFFGTLLGATAGAAVAWAFMKAEARNARDEQSFSDAARSQPRRYSLDGAVSRRSSVAGSQLPLRDREYSTTEKTSVSRKYPPLSLARSRPAIDSRTYYDDNEVHAAVSRYTASRRPSVPRRTRTVDAHEYRPVFADEDRPEAGVRRSYTLPADDTIPEGSASSGQIAPTSRSRRSTVDGRTSRRHDSGVSLRSRASHDSWDSHRTKSHGSHQSSNGTVKPGRRSVQEQLTDIGSSARPKPTHSAAMGEPRVRDAARASTYVTAAQDPWLAEGVGPRPVLDESDDSDGLGDTCTVVPDDSISCVGISRPQPAARTSRQLSSKHGRSDSIPTARPVETKLGRRYSAATLPLRPRDDGKGYSGKKRSVLTYA</sequence>
<feature type="compositionally biased region" description="Polar residues" evidence="1">
    <location>
        <begin position="373"/>
        <end position="383"/>
    </location>
</feature>
<dbReference type="SUPFAM" id="SSF54593">
    <property type="entry name" value="Glyoxalase/Bleomycin resistance protein/Dihydroxybiphenyl dioxygenase"/>
    <property type="match status" value="1"/>
</dbReference>
<dbReference type="OMA" id="RNEECEC"/>
<name>M2N7J4_BAUPA</name>
<dbReference type="PROSITE" id="PS51819">
    <property type="entry name" value="VOC"/>
    <property type="match status" value="1"/>
</dbReference>
<dbReference type="InterPro" id="IPR029068">
    <property type="entry name" value="Glyas_Bleomycin-R_OHBP_Dase"/>
</dbReference>
<dbReference type="InterPro" id="IPR037523">
    <property type="entry name" value="VOC_core"/>
</dbReference>
<organism evidence="3 4">
    <name type="scientific">Baudoinia panamericana (strain UAMH 10762)</name>
    <name type="common">Angels' share fungus</name>
    <name type="synonym">Baudoinia compniacensis (strain UAMH 10762)</name>
    <dbReference type="NCBI Taxonomy" id="717646"/>
    <lineage>
        <taxon>Eukaryota</taxon>
        <taxon>Fungi</taxon>
        <taxon>Dikarya</taxon>
        <taxon>Ascomycota</taxon>
        <taxon>Pezizomycotina</taxon>
        <taxon>Dothideomycetes</taxon>
        <taxon>Dothideomycetidae</taxon>
        <taxon>Mycosphaerellales</taxon>
        <taxon>Teratosphaeriaceae</taxon>
        <taxon>Baudoinia</taxon>
    </lineage>
</organism>
<feature type="compositionally biased region" description="Basic and acidic residues" evidence="1">
    <location>
        <begin position="388"/>
        <end position="400"/>
    </location>
</feature>
<keyword evidence="4" id="KW-1185">Reference proteome</keyword>
<accession>M2N7J4</accession>
<feature type="compositionally biased region" description="Low complexity" evidence="1">
    <location>
        <begin position="178"/>
        <end position="189"/>
    </location>
</feature>
<dbReference type="PANTHER" id="PTHR35006:SF3">
    <property type="entry name" value="GLYOXALASE FAMILY PROTEIN (AFU_ORTHOLOGUE AFUA_3G06020)"/>
    <property type="match status" value="1"/>
</dbReference>
<dbReference type="RefSeq" id="XP_007672559.1">
    <property type="nucleotide sequence ID" value="XM_007674369.1"/>
</dbReference>
<dbReference type="PANTHER" id="PTHR35006">
    <property type="entry name" value="GLYOXALASE FAMILY PROTEIN (AFU_ORTHOLOGUE AFUA_5G14830)"/>
    <property type="match status" value="1"/>
</dbReference>
<dbReference type="GeneID" id="19109794"/>
<evidence type="ECO:0000259" key="2">
    <source>
        <dbReference type="PROSITE" id="PS51819"/>
    </source>
</evidence>
<feature type="compositionally biased region" description="Basic residues" evidence="1">
    <location>
        <begin position="572"/>
        <end position="582"/>
    </location>
</feature>
<reference evidence="3 4" key="1">
    <citation type="journal article" date="2012" name="PLoS Pathog.">
        <title>Diverse lifestyles and strategies of plant pathogenesis encoded in the genomes of eighteen Dothideomycetes fungi.</title>
        <authorList>
            <person name="Ohm R.A."/>
            <person name="Feau N."/>
            <person name="Henrissat B."/>
            <person name="Schoch C.L."/>
            <person name="Horwitz B.A."/>
            <person name="Barry K.W."/>
            <person name="Condon B.J."/>
            <person name="Copeland A.C."/>
            <person name="Dhillon B."/>
            <person name="Glaser F."/>
            <person name="Hesse C.N."/>
            <person name="Kosti I."/>
            <person name="LaButti K."/>
            <person name="Lindquist E.A."/>
            <person name="Lucas S."/>
            <person name="Salamov A.A."/>
            <person name="Bradshaw R.E."/>
            <person name="Ciuffetti L."/>
            <person name="Hamelin R.C."/>
            <person name="Kema G.H.J."/>
            <person name="Lawrence C."/>
            <person name="Scott J.A."/>
            <person name="Spatafora J.W."/>
            <person name="Turgeon B.G."/>
            <person name="de Wit P.J.G.M."/>
            <person name="Zhong S."/>
            <person name="Goodwin S.B."/>
            <person name="Grigoriev I.V."/>
        </authorList>
    </citation>
    <scope>NUCLEOTIDE SEQUENCE [LARGE SCALE GENOMIC DNA]</scope>
    <source>
        <strain evidence="3 4">UAMH 10762</strain>
    </source>
</reference>